<sequence length="214" mass="23550">MTRHITGGRAIARAAALLLGLCLAVAAPAVAAEGDPIEPTLGEDGLYHHDFFLQSFLDIGEDLADSQAEGKRLVVVFEQRGCIYCKKVNTELLADPEIHRYVKENFNVLQLNLFGERLVTDLDGETMPEKRLARRWGVLFTPTFVFLPEDPADATGMTGKDAAVFNMHGAFGKGTFTAAFEWVQQKDYEGDTHFQQYVADKIAARRAAEEGAGQ</sequence>
<name>A0A7W6S2M3_9PROT</name>
<evidence type="ECO:0000313" key="3">
    <source>
        <dbReference type="EMBL" id="MBB4287704.1"/>
    </source>
</evidence>
<dbReference type="SUPFAM" id="SSF52833">
    <property type="entry name" value="Thioredoxin-like"/>
    <property type="match status" value="1"/>
</dbReference>
<comment type="caution">
    <text evidence="3">The sequence shown here is derived from an EMBL/GenBank/DDBJ whole genome shotgun (WGS) entry which is preliminary data.</text>
</comment>
<proteinExistence type="predicted"/>
<dbReference type="InterPro" id="IPR012336">
    <property type="entry name" value="Thioredoxin-like_fold"/>
</dbReference>
<dbReference type="InterPro" id="IPR036249">
    <property type="entry name" value="Thioredoxin-like_sf"/>
</dbReference>
<dbReference type="RefSeq" id="WP_184437716.1">
    <property type="nucleotide sequence ID" value="NZ_JACIGI010000047.1"/>
</dbReference>
<feature type="signal peptide" evidence="1">
    <location>
        <begin position="1"/>
        <end position="31"/>
    </location>
</feature>
<reference evidence="3 4" key="1">
    <citation type="submission" date="2020-08" db="EMBL/GenBank/DDBJ databases">
        <title>Genome sequencing of Purple Non-Sulfur Bacteria from various extreme environments.</title>
        <authorList>
            <person name="Mayer M."/>
        </authorList>
    </citation>
    <scope>NUCLEOTIDE SEQUENCE [LARGE SCALE GENOMIC DNA]</scope>
    <source>
        <strain evidence="3 4">JA135</strain>
    </source>
</reference>
<accession>A0A7W6S2M3</accession>
<keyword evidence="1" id="KW-0732">Signal</keyword>
<feature type="chain" id="PRO_5031322285" evidence="1">
    <location>
        <begin position="32"/>
        <end position="214"/>
    </location>
</feature>
<feature type="domain" description="Thioredoxin-like fold" evidence="2">
    <location>
        <begin position="68"/>
        <end position="152"/>
    </location>
</feature>
<evidence type="ECO:0000256" key="1">
    <source>
        <dbReference type="SAM" id="SignalP"/>
    </source>
</evidence>
<dbReference type="EMBL" id="JACIGI010000047">
    <property type="protein sequence ID" value="MBB4287704.1"/>
    <property type="molecule type" value="Genomic_DNA"/>
</dbReference>
<dbReference type="CDD" id="cd02951">
    <property type="entry name" value="SoxW"/>
    <property type="match status" value="1"/>
</dbReference>
<dbReference type="InterPro" id="IPR041737">
    <property type="entry name" value="SoxW"/>
</dbReference>
<dbReference type="Pfam" id="PF13098">
    <property type="entry name" value="Thioredoxin_2"/>
    <property type="match status" value="1"/>
</dbReference>
<gene>
    <name evidence="3" type="ORF">GGD88_003461</name>
</gene>
<evidence type="ECO:0000259" key="2">
    <source>
        <dbReference type="Pfam" id="PF13098"/>
    </source>
</evidence>
<dbReference type="Proteomes" id="UP000555728">
    <property type="component" value="Unassembled WGS sequence"/>
</dbReference>
<dbReference type="AlphaFoldDB" id="A0A7W6S2M3"/>
<keyword evidence="4" id="KW-1185">Reference proteome</keyword>
<dbReference type="Gene3D" id="3.40.30.10">
    <property type="entry name" value="Glutaredoxin"/>
    <property type="match status" value="1"/>
</dbReference>
<evidence type="ECO:0000313" key="4">
    <source>
        <dbReference type="Proteomes" id="UP000555728"/>
    </source>
</evidence>
<organism evidence="3 4">
    <name type="scientific">Roseospira goensis</name>
    <dbReference type="NCBI Taxonomy" id="391922"/>
    <lineage>
        <taxon>Bacteria</taxon>
        <taxon>Pseudomonadati</taxon>
        <taxon>Pseudomonadota</taxon>
        <taxon>Alphaproteobacteria</taxon>
        <taxon>Rhodospirillales</taxon>
        <taxon>Rhodospirillaceae</taxon>
        <taxon>Roseospira</taxon>
    </lineage>
</organism>
<protein>
    <submittedName>
        <fullName evidence="3">Thioredoxin-related protein</fullName>
    </submittedName>
</protein>